<keyword evidence="5" id="KW-1185">Reference proteome</keyword>
<organism evidence="3 4">
    <name type="scientific">Caulobacter flavus</name>
    <dbReference type="NCBI Taxonomy" id="1679497"/>
    <lineage>
        <taxon>Bacteria</taxon>
        <taxon>Pseudomonadati</taxon>
        <taxon>Pseudomonadota</taxon>
        <taxon>Alphaproteobacteria</taxon>
        <taxon>Caulobacterales</taxon>
        <taxon>Caulobacteraceae</taxon>
        <taxon>Caulobacter</taxon>
    </lineage>
</organism>
<evidence type="ECO:0000313" key="4">
    <source>
        <dbReference type="Proteomes" id="UP000234483"/>
    </source>
</evidence>
<dbReference type="Proteomes" id="UP000281192">
    <property type="component" value="Chromosome"/>
</dbReference>
<accession>A0A2N5CZB1</accession>
<evidence type="ECO:0000313" key="5">
    <source>
        <dbReference type="Proteomes" id="UP000281192"/>
    </source>
</evidence>
<dbReference type="EMBL" id="PJRQ01000008">
    <property type="protein sequence ID" value="PLR19115.1"/>
    <property type="molecule type" value="Genomic_DNA"/>
</dbReference>
<evidence type="ECO:0000313" key="2">
    <source>
        <dbReference type="EMBL" id="AYV45205.1"/>
    </source>
</evidence>
<dbReference type="RefSeq" id="WP_101711673.1">
    <property type="nucleotide sequence ID" value="NZ_CP026100.1"/>
</dbReference>
<dbReference type="Proteomes" id="UP000234483">
    <property type="component" value="Unassembled WGS sequence"/>
</dbReference>
<dbReference type="Pfam" id="PF05437">
    <property type="entry name" value="AzlD"/>
    <property type="match status" value="1"/>
</dbReference>
<dbReference type="KEGG" id="cfh:C1707_02520"/>
<dbReference type="AlphaFoldDB" id="A0A2N5CZB1"/>
<protein>
    <recommendedName>
        <fullName evidence="6">AzlD family protein</fullName>
    </recommendedName>
</protein>
<sequence length="99" mass="10339">MISLPVLLTILAMAAVTYLTRIGGYLVLRNRTLGPRATAVMEAAPGCVLIAVIAPHFVSPRPADLLALAITFLAALRLPMLAVVPIGIVAAAALRWLLG</sequence>
<keyword evidence="1" id="KW-1133">Transmembrane helix</keyword>
<feature type="transmembrane region" description="Helical" evidence="1">
    <location>
        <begin position="6"/>
        <end position="28"/>
    </location>
</feature>
<evidence type="ECO:0000313" key="3">
    <source>
        <dbReference type="EMBL" id="PLR19115.1"/>
    </source>
</evidence>
<evidence type="ECO:0008006" key="6">
    <source>
        <dbReference type="Google" id="ProtNLM"/>
    </source>
</evidence>
<name>A0A2N5CZB1_9CAUL</name>
<keyword evidence="1" id="KW-0472">Membrane</keyword>
<feature type="transmembrane region" description="Helical" evidence="1">
    <location>
        <begin position="40"/>
        <end position="59"/>
    </location>
</feature>
<dbReference type="OrthoDB" id="8400318at2"/>
<gene>
    <name evidence="2" type="ORF">C1707_02520</name>
    <name evidence="3" type="ORF">CFHF_03650</name>
</gene>
<evidence type="ECO:0000256" key="1">
    <source>
        <dbReference type="SAM" id="Phobius"/>
    </source>
</evidence>
<feature type="transmembrane region" description="Helical" evidence="1">
    <location>
        <begin position="65"/>
        <end position="98"/>
    </location>
</feature>
<dbReference type="InterPro" id="IPR008407">
    <property type="entry name" value="Brnchd-chn_aa_trnsp_AzlD"/>
</dbReference>
<dbReference type="EMBL" id="CP026100">
    <property type="protein sequence ID" value="AYV45205.1"/>
    <property type="molecule type" value="Genomic_DNA"/>
</dbReference>
<keyword evidence="1" id="KW-0812">Transmembrane</keyword>
<reference evidence="2 5" key="2">
    <citation type="submission" date="2018-01" db="EMBL/GenBank/DDBJ databases">
        <title>Complete genome sequence of Caulobacter flavus RHGG3.</title>
        <authorList>
            <person name="Yang E."/>
        </authorList>
    </citation>
    <scope>NUCLEOTIDE SEQUENCE [LARGE SCALE GENOMIC DNA]</scope>
    <source>
        <strain evidence="2 5">RHGG3</strain>
    </source>
</reference>
<reference evidence="3 4" key="1">
    <citation type="submission" date="2017-12" db="EMBL/GenBank/DDBJ databases">
        <title>The genome sequence of Caulobacter flavus CGMCC1 15093.</title>
        <authorList>
            <person name="Gao J."/>
            <person name="Mao X."/>
            <person name="Sun J."/>
        </authorList>
    </citation>
    <scope>NUCLEOTIDE SEQUENCE [LARGE SCALE GENOMIC DNA]</scope>
    <source>
        <strain evidence="3 4">CGMCC1 15093</strain>
    </source>
</reference>
<proteinExistence type="predicted"/>